<evidence type="ECO:0000313" key="1">
    <source>
        <dbReference type="EMBL" id="UWZ35495.1"/>
    </source>
</evidence>
<dbReference type="InterPro" id="IPR004304">
    <property type="entry name" value="FmdA_AmdA"/>
</dbReference>
<dbReference type="Proteomes" id="UP001058271">
    <property type="component" value="Chromosome"/>
</dbReference>
<reference evidence="1" key="1">
    <citation type="submission" date="2021-04" db="EMBL/GenBank/DDBJ databases">
        <title>Biosynthetic gene clusters of Dactylosporangioum roseum.</title>
        <authorList>
            <person name="Hartkoorn R.C."/>
            <person name="Beaudoing E."/>
            <person name="Hot D."/>
            <person name="Moureu S."/>
        </authorList>
    </citation>
    <scope>NUCLEOTIDE SEQUENCE</scope>
    <source>
        <strain evidence="1">NRRL B-16295</strain>
    </source>
</reference>
<gene>
    <name evidence="1" type="ORF">Drose_30905</name>
</gene>
<proteinExistence type="predicted"/>
<accession>A0ABY5Z0F8</accession>
<dbReference type="RefSeq" id="WP_260724840.1">
    <property type="nucleotide sequence ID" value="NZ_BAAABS010000007.1"/>
</dbReference>
<dbReference type="Pfam" id="PF03069">
    <property type="entry name" value="FmdA_AmdA"/>
    <property type="match status" value="1"/>
</dbReference>
<dbReference type="PANTHER" id="PTHR31891">
    <property type="entry name" value="FORMAMIDASE C869.04-RELATED"/>
    <property type="match status" value="1"/>
</dbReference>
<dbReference type="Gene3D" id="2.60.120.580">
    <property type="entry name" value="Acetamidase/Formamidase-like domains"/>
    <property type="match status" value="2"/>
</dbReference>
<keyword evidence="2" id="KW-1185">Reference proteome</keyword>
<dbReference type="EMBL" id="CP073721">
    <property type="protein sequence ID" value="UWZ35495.1"/>
    <property type="molecule type" value="Genomic_DNA"/>
</dbReference>
<sequence>MTNATSTNPSAASDPPTVVEHVLSEPDLTYQFGGGRYPIADVLPGQVLRTSTEDCFGGAVRTVDDLPSQVCQGRFNPVTGPFRVLGAEPGDTLALHFVRIDPARDWGMSAIFPHFGALTRTHATAMLHEPLPETVWRYDIDPTAGLVRYRARRSAYTVELPLDPMLGTVGVAPAADEVRSSIVPDVHGGNLDTPELRAGTTLYLPVNVPGAMFSLGDGHARQGQGEVCGVAVETAMHVTVAVDVIKGVPTALPRIETDHQLISIGVGRPLEDAFRGSQNDLVRWTTELTGLDLYDAYQLVSQAGRAAAGNVCDPNYTMHAAIDTTILRGASAYDGAHRRLRELARSIRS</sequence>
<dbReference type="PANTHER" id="PTHR31891:SF1">
    <property type="entry name" value="FORMAMIDASE C869.04-RELATED"/>
    <property type="match status" value="1"/>
</dbReference>
<evidence type="ECO:0000313" key="2">
    <source>
        <dbReference type="Proteomes" id="UP001058271"/>
    </source>
</evidence>
<dbReference type="SUPFAM" id="SSF141130">
    <property type="entry name" value="Acetamidase/Formamidase-like"/>
    <property type="match status" value="1"/>
</dbReference>
<organism evidence="1 2">
    <name type="scientific">Dactylosporangium roseum</name>
    <dbReference type="NCBI Taxonomy" id="47989"/>
    <lineage>
        <taxon>Bacteria</taxon>
        <taxon>Bacillati</taxon>
        <taxon>Actinomycetota</taxon>
        <taxon>Actinomycetes</taxon>
        <taxon>Micromonosporales</taxon>
        <taxon>Micromonosporaceae</taxon>
        <taxon>Dactylosporangium</taxon>
    </lineage>
</organism>
<dbReference type="Gene3D" id="3.10.28.20">
    <property type="entry name" value="Acetamidase/Formamidase-like domains"/>
    <property type="match status" value="1"/>
</dbReference>
<protein>
    <submittedName>
        <fullName evidence="1">Acetamidase/formamidase family protein</fullName>
    </submittedName>
</protein>
<name>A0ABY5Z0F8_9ACTN</name>